<reference evidence="3" key="1">
    <citation type="journal article" date="2013" name="Genome Biol. Evol.">
        <title>The genome sequence of Streptomyces lividans 66 reveals a novel tRNA-dependent peptide biosynthetic system within a metal-related genomic island.</title>
        <authorList>
            <person name="Cruz-Morales P."/>
            <person name="Vijgenboom E."/>
            <person name="Iruegas-Bocardo F."/>
            <person name="Girard G."/>
            <person name="Yanez-Guerra L.A."/>
            <person name="Ramos-Aboites H.E."/>
            <person name="Pernodet J.L."/>
            <person name="Anne J."/>
            <person name="van Wezel G.P."/>
            <person name="Barona-Gomez F."/>
        </authorList>
    </citation>
    <scope>NUCLEOTIDE SEQUENCE [LARGE SCALE GENOMIC DNA]</scope>
    <source>
        <strain evidence="3">1326</strain>
    </source>
</reference>
<feature type="region of interest" description="Disordered" evidence="1">
    <location>
        <begin position="1"/>
        <end position="126"/>
    </location>
</feature>
<dbReference type="Proteomes" id="UP000014062">
    <property type="component" value="Chromosome"/>
</dbReference>
<accession>A0A7U9DNM3</accession>
<evidence type="ECO:0000313" key="2">
    <source>
        <dbReference type="EMBL" id="EOY44916.1"/>
    </source>
</evidence>
<feature type="compositionally biased region" description="Basic residues" evidence="1">
    <location>
        <begin position="61"/>
        <end position="70"/>
    </location>
</feature>
<feature type="compositionally biased region" description="Basic residues" evidence="1">
    <location>
        <begin position="1"/>
        <end position="10"/>
    </location>
</feature>
<sequence length="126" mass="13504">MPPTCPKRRRGTDGAPHIVAGGHRRRKDARSVGPVTIPIPVRVDDGRAGTDEAPPGPRSWRTTRRARARAARPGVRRGEVRLVPAEFDGSAPPWSRRGRTAGVPVSSAVPSCRHGRTDPASVVAWA</sequence>
<protein>
    <submittedName>
        <fullName evidence="2">Uncharacterized protein</fullName>
    </submittedName>
</protein>
<name>A0A7U9DNM3_STRLI</name>
<dbReference type="EMBL" id="CM001889">
    <property type="protein sequence ID" value="EOY44916.1"/>
    <property type="molecule type" value="Genomic_DNA"/>
</dbReference>
<proteinExistence type="predicted"/>
<evidence type="ECO:0000313" key="3">
    <source>
        <dbReference type="Proteomes" id="UP000014062"/>
    </source>
</evidence>
<organism evidence="2 3">
    <name type="scientific">Streptomyces lividans 1326</name>
    <dbReference type="NCBI Taxonomy" id="1200984"/>
    <lineage>
        <taxon>Bacteria</taxon>
        <taxon>Bacillati</taxon>
        <taxon>Actinomycetota</taxon>
        <taxon>Actinomycetes</taxon>
        <taxon>Kitasatosporales</taxon>
        <taxon>Streptomycetaceae</taxon>
        <taxon>Streptomyces</taxon>
    </lineage>
</organism>
<dbReference type="AlphaFoldDB" id="A0A7U9DNM3"/>
<gene>
    <name evidence="2" type="ORF">SLI_0197</name>
</gene>
<evidence type="ECO:0000256" key="1">
    <source>
        <dbReference type="SAM" id="MobiDB-lite"/>
    </source>
</evidence>